<evidence type="ECO:0000313" key="1">
    <source>
        <dbReference type="EMBL" id="KRG54085.1"/>
    </source>
</evidence>
<dbReference type="Proteomes" id="UP000050902">
    <property type="component" value="Unassembled WGS sequence"/>
</dbReference>
<proteinExistence type="predicted"/>
<keyword evidence="2" id="KW-1185">Reference proteome</keyword>
<comment type="caution">
    <text evidence="1">The sequence shown here is derived from an EMBL/GenBank/DDBJ whole genome shotgun (WGS) entry which is preliminary data.</text>
</comment>
<reference evidence="1 2" key="1">
    <citation type="submission" date="2015-05" db="EMBL/GenBank/DDBJ databases">
        <title>Genome sequencing and analysis of members of genus Stenotrophomonas.</title>
        <authorList>
            <person name="Patil P.P."/>
            <person name="Midha S."/>
            <person name="Patil P.B."/>
        </authorList>
    </citation>
    <scope>NUCLEOTIDE SEQUENCE [LARGE SCALE GENOMIC DNA]</scope>
    <source>
        <strain evidence="1 2">DSM 12575</strain>
    </source>
</reference>
<evidence type="ECO:0000313" key="2">
    <source>
        <dbReference type="Proteomes" id="UP000050902"/>
    </source>
</evidence>
<sequence length="139" mass="14522">MVMADPMQQARELLAAEIGAPVTAGSFAGSLPAGVHADVALRAITAALRSAPEGFVMVPVEPSIGVLASMAIRRDHGLGCPGYYDAPVFGAENVGHQCRMEVAIGEARQQYAEVVGKGFYSLDREGHYAGLAARPQGVR</sequence>
<protein>
    <submittedName>
        <fullName evidence="1">Uncharacterized protein</fullName>
    </submittedName>
</protein>
<accession>A0ABR5NFN7</accession>
<name>A0ABR5NFN7_9GAMM</name>
<gene>
    <name evidence="1" type="ORF">ABB22_16820</name>
</gene>
<organism evidence="1 2">
    <name type="scientific">Stenotrophomonas nitritireducens</name>
    <dbReference type="NCBI Taxonomy" id="83617"/>
    <lineage>
        <taxon>Bacteria</taxon>
        <taxon>Pseudomonadati</taxon>
        <taxon>Pseudomonadota</taxon>
        <taxon>Gammaproteobacteria</taxon>
        <taxon>Lysobacterales</taxon>
        <taxon>Lysobacteraceae</taxon>
        <taxon>Stenotrophomonas</taxon>
    </lineage>
</organism>
<dbReference type="EMBL" id="LDJG01000036">
    <property type="protein sequence ID" value="KRG54085.1"/>
    <property type="molecule type" value="Genomic_DNA"/>
</dbReference>